<keyword evidence="4" id="KW-1185">Reference proteome</keyword>
<evidence type="ECO:0000256" key="2">
    <source>
        <dbReference type="ARBA" id="ARBA00022803"/>
    </source>
</evidence>
<reference evidence="3 4" key="1">
    <citation type="submission" date="2007-01" db="EMBL/GenBank/DDBJ databases">
        <authorList>
            <person name="Haygood M."/>
            <person name="Podell S."/>
            <person name="Anderson C."/>
            <person name="Hopkinson B."/>
            <person name="Roe K."/>
            <person name="Barbeau K."/>
            <person name="Gaasterland T."/>
            <person name="Ferriera S."/>
            <person name="Johnson J."/>
            <person name="Kravitz S."/>
            <person name="Beeson K."/>
            <person name="Sutton G."/>
            <person name="Rogers Y.-H."/>
            <person name="Friedman R."/>
            <person name="Frazier M."/>
            <person name="Venter J.C."/>
        </authorList>
    </citation>
    <scope>NUCLEOTIDE SEQUENCE [LARGE SCALE GENOMIC DNA]</scope>
    <source>
        <strain evidence="3 4">ATCC 23134</strain>
    </source>
</reference>
<name>A1ZUV4_MICM2</name>
<dbReference type="SMART" id="SM00028">
    <property type="entry name" value="TPR"/>
    <property type="match status" value="3"/>
</dbReference>
<dbReference type="PANTHER" id="PTHR44943:SF4">
    <property type="entry name" value="TPR REPEAT-CONTAINING PROTEIN MJ0798"/>
    <property type="match status" value="1"/>
</dbReference>
<dbReference type="InterPro" id="IPR032675">
    <property type="entry name" value="LRR_dom_sf"/>
</dbReference>
<dbReference type="Proteomes" id="UP000004095">
    <property type="component" value="Unassembled WGS sequence"/>
</dbReference>
<protein>
    <submittedName>
        <fullName evidence="3">TPR-domain containing protein</fullName>
    </submittedName>
</protein>
<dbReference type="RefSeq" id="WP_002702052.1">
    <property type="nucleotide sequence ID" value="NZ_AAWS01000042.1"/>
</dbReference>
<dbReference type="PANTHER" id="PTHR44943">
    <property type="entry name" value="CELLULOSE SYNTHASE OPERON PROTEIN C"/>
    <property type="match status" value="1"/>
</dbReference>
<dbReference type="eggNOG" id="COG0457">
    <property type="taxonomic scope" value="Bacteria"/>
</dbReference>
<gene>
    <name evidence="3" type="ORF">M23134_07670</name>
</gene>
<dbReference type="EMBL" id="AAWS01000042">
    <property type="protein sequence ID" value="EAY25858.1"/>
    <property type="molecule type" value="Genomic_DNA"/>
</dbReference>
<evidence type="ECO:0000313" key="3">
    <source>
        <dbReference type="EMBL" id="EAY25858.1"/>
    </source>
</evidence>
<proteinExistence type="predicted"/>
<comment type="caution">
    <text evidence="3">The sequence shown here is derived from an EMBL/GenBank/DDBJ whole genome shotgun (WGS) entry which is preliminary data.</text>
</comment>
<keyword evidence="1" id="KW-0677">Repeat</keyword>
<dbReference type="InterPro" id="IPR019734">
    <property type="entry name" value="TPR_rpt"/>
</dbReference>
<sequence length="427" mass="49830">MTHQNYLEKNQEAIEQIKKLLESGEKHNIELAFQLIKGGGMVTELVTHLYALSIFYTDDDALKRRAKLYYKNMASADLYEFTKYKWNVYGEYYNENKMTEFLTKLGAHPEFDHKILANMALLYAHKGAKYCLENKTASPQKIIAQLIDQDMLDLDYLNLDTLPKEIGLFKQIKFLYLEGNNFTDIPDELAQLTQLQSLSYKNTPLTDKALQKLETFFPKIFATQYYMEVIDDINQGINYENSLQVLDKVLQLDATYATAWNDKGRVLQESKQPEAALECYDQYLKYAEYDNDRALSRVNKALALQNLGWHEELTKTAQEAMDILKQIPVGSRDRVYYFSQGLALFFMNDYNNALKAYDQGLAHDQYDGVLWYNKACTYAKQGNPTAMFQHLERAIQLRERFRIEASEDLDFKEYWADEDFLKIIKEA</sequence>
<dbReference type="NCBIfam" id="NF047558">
    <property type="entry name" value="TPR_END_plus"/>
    <property type="match status" value="1"/>
</dbReference>
<dbReference type="SUPFAM" id="SSF52047">
    <property type="entry name" value="RNI-like"/>
    <property type="match status" value="1"/>
</dbReference>
<dbReference type="InterPro" id="IPR051685">
    <property type="entry name" value="Ycf3/AcsC/BcsC/TPR_MFPF"/>
</dbReference>
<organism evidence="3 4">
    <name type="scientific">Microscilla marina ATCC 23134</name>
    <dbReference type="NCBI Taxonomy" id="313606"/>
    <lineage>
        <taxon>Bacteria</taxon>
        <taxon>Pseudomonadati</taxon>
        <taxon>Bacteroidota</taxon>
        <taxon>Cytophagia</taxon>
        <taxon>Cytophagales</taxon>
        <taxon>Microscillaceae</taxon>
        <taxon>Microscilla</taxon>
    </lineage>
</organism>
<evidence type="ECO:0000313" key="4">
    <source>
        <dbReference type="Proteomes" id="UP000004095"/>
    </source>
</evidence>
<dbReference type="Gene3D" id="3.80.10.10">
    <property type="entry name" value="Ribonuclease Inhibitor"/>
    <property type="match status" value="1"/>
</dbReference>
<dbReference type="AlphaFoldDB" id="A1ZUV4"/>
<dbReference type="InterPro" id="IPR011990">
    <property type="entry name" value="TPR-like_helical_dom_sf"/>
</dbReference>
<keyword evidence="2" id="KW-0802">TPR repeat</keyword>
<accession>A1ZUV4</accession>
<dbReference type="SUPFAM" id="SSF48439">
    <property type="entry name" value="Protein prenylyltransferase"/>
    <property type="match status" value="1"/>
</dbReference>
<evidence type="ECO:0000256" key="1">
    <source>
        <dbReference type="ARBA" id="ARBA00022737"/>
    </source>
</evidence>
<dbReference type="Pfam" id="PF13181">
    <property type="entry name" value="TPR_8"/>
    <property type="match status" value="2"/>
</dbReference>
<dbReference type="OrthoDB" id="1452892at2"/>
<dbReference type="Gene3D" id="1.25.40.10">
    <property type="entry name" value="Tetratricopeptide repeat domain"/>
    <property type="match status" value="1"/>
</dbReference>